<dbReference type="InterPro" id="IPR006621">
    <property type="entry name" value="Nose-resist-to-fluoxetine_N"/>
</dbReference>
<dbReference type="InterPro" id="IPR052728">
    <property type="entry name" value="O2_lipid_transport_reg"/>
</dbReference>
<feature type="transmembrane region" description="Helical" evidence="1">
    <location>
        <begin position="530"/>
        <end position="555"/>
    </location>
</feature>
<keyword evidence="5" id="KW-1185">Reference proteome</keyword>
<feature type="transmembrane region" description="Helical" evidence="1">
    <location>
        <begin position="575"/>
        <end position="592"/>
    </location>
</feature>
<gene>
    <name evidence="4" type="ORF">ABEB36_003936</name>
</gene>
<evidence type="ECO:0000256" key="1">
    <source>
        <dbReference type="SAM" id="Phobius"/>
    </source>
</evidence>
<keyword evidence="1" id="KW-1133">Transmembrane helix</keyword>
<evidence type="ECO:0000313" key="5">
    <source>
        <dbReference type="Proteomes" id="UP001566132"/>
    </source>
</evidence>
<name>A0ABD1F281_HYPHA</name>
<feature type="domain" description="Nose resistant-to-fluoxetine protein N-terminal" evidence="3">
    <location>
        <begin position="67"/>
        <end position="206"/>
    </location>
</feature>
<dbReference type="Pfam" id="PF20146">
    <property type="entry name" value="NRF"/>
    <property type="match status" value="1"/>
</dbReference>
<feature type="transmembrane region" description="Helical" evidence="1">
    <location>
        <begin position="323"/>
        <end position="346"/>
    </location>
</feature>
<feature type="signal peptide" evidence="2">
    <location>
        <begin position="1"/>
        <end position="15"/>
    </location>
</feature>
<evidence type="ECO:0000259" key="3">
    <source>
        <dbReference type="SMART" id="SM00703"/>
    </source>
</evidence>
<dbReference type="EMBL" id="JBDJPC010000003">
    <property type="protein sequence ID" value="KAL1509152.1"/>
    <property type="molecule type" value="Genomic_DNA"/>
</dbReference>
<feature type="transmembrane region" description="Helical" evidence="1">
    <location>
        <begin position="652"/>
        <end position="675"/>
    </location>
</feature>
<sequence>MFLVMFPLLFSYTLANISRETSTISTTTLIPETSNVAVKKETVKLNLKQAVILNQILEVYVMKNASNILCRNQSLEFGASLRRFEPWALKMFDSSSKIQSGILFGNLVEFGNFKQCISIHTDTIYGPINGKHCTLKVLPDHYLLKRILSYRNVSEKRWDQVKIFVENATLDWSVCIPDSCDINDTFFHFEKLIKGLTEGLNISVSLSESNCYTDDYPKFTTTELTIIGITLIYVGIVIIISLIDIYSAKGINNWLKIFSLGRNTKKIFADSKTPSDMNCVHGIRFLSTCYVIIGHRYLMMMFFPVINSLHIMDWILFYRSTAITGGTLCVDTFFMISGMLVSVGFYDTASKRKIDWFMFYFYRFVRITPPLALVVLWYCLFMHHFGSGPLWNDMLEIIQRPCQDYWWATILHIQNYVHPFPLCLTQAWYLTCDMQYYFLSPLILVPLLHGKILGYGNFLCIYLASIMINFRLAWLNRYNGGVPVTNQLFATKYFQHHYIAPHVRASTYIIGLGFGYFVQKNKGNRAKISNLTAVAGWIICIATMLASLIGCHVFFLEEHDYNRLESSAFLAISRSTWTFGIVWMVWACINGYGGPINQFLSLHFFRVLGKISYGMYLLHMGVQYMMSGAAKLPGYFSDFSSIYAALSDLTMMLVAGFLFTVLFEAPLIAGLSLLVKKGNIS</sequence>
<protein>
    <recommendedName>
        <fullName evidence="3">Nose resistant-to-fluoxetine protein N-terminal domain-containing protein</fullName>
    </recommendedName>
</protein>
<feature type="transmembrane region" description="Helical" evidence="1">
    <location>
        <begin position="455"/>
        <end position="474"/>
    </location>
</feature>
<dbReference type="PANTHER" id="PTHR11161">
    <property type="entry name" value="O-ACYLTRANSFERASE"/>
    <property type="match status" value="1"/>
</dbReference>
<evidence type="ECO:0000256" key="2">
    <source>
        <dbReference type="SAM" id="SignalP"/>
    </source>
</evidence>
<dbReference type="SMART" id="SM00703">
    <property type="entry name" value="NRF"/>
    <property type="match status" value="1"/>
</dbReference>
<reference evidence="4 5" key="1">
    <citation type="submission" date="2024-05" db="EMBL/GenBank/DDBJ databases">
        <title>Genetic variation in Jamaican populations of the coffee berry borer (Hypothenemus hampei).</title>
        <authorList>
            <person name="Errbii M."/>
            <person name="Myrie A."/>
        </authorList>
    </citation>
    <scope>NUCLEOTIDE SEQUENCE [LARGE SCALE GENOMIC DNA]</scope>
    <source>
        <strain evidence="4">JA-Hopewell-2020-01-JO</strain>
        <tissue evidence="4">Whole body</tissue>
    </source>
</reference>
<feature type="transmembrane region" description="Helical" evidence="1">
    <location>
        <begin position="367"/>
        <end position="385"/>
    </location>
</feature>
<dbReference type="InterPro" id="IPR002656">
    <property type="entry name" value="Acyl_transf_3_dom"/>
</dbReference>
<dbReference type="AlphaFoldDB" id="A0ABD1F281"/>
<dbReference type="PANTHER" id="PTHR11161:SF0">
    <property type="entry name" value="O-ACYLTRANSFERASE LIKE PROTEIN"/>
    <property type="match status" value="1"/>
</dbReference>
<feature type="transmembrane region" description="Helical" evidence="1">
    <location>
        <begin position="224"/>
        <end position="246"/>
    </location>
</feature>
<evidence type="ECO:0000313" key="4">
    <source>
        <dbReference type="EMBL" id="KAL1509152.1"/>
    </source>
</evidence>
<keyword evidence="1" id="KW-0472">Membrane</keyword>
<feature type="chain" id="PRO_5044853284" description="Nose resistant-to-fluoxetine protein N-terminal domain-containing protein" evidence="2">
    <location>
        <begin position="16"/>
        <end position="681"/>
    </location>
</feature>
<feature type="transmembrane region" description="Helical" evidence="1">
    <location>
        <begin position="427"/>
        <end position="448"/>
    </location>
</feature>
<accession>A0ABD1F281</accession>
<dbReference type="Proteomes" id="UP001566132">
    <property type="component" value="Unassembled WGS sequence"/>
</dbReference>
<organism evidence="4 5">
    <name type="scientific">Hypothenemus hampei</name>
    <name type="common">Coffee berry borer</name>
    <dbReference type="NCBI Taxonomy" id="57062"/>
    <lineage>
        <taxon>Eukaryota</taxon>
        <taxon>Metazoa</taxon>
        <taxon>Ecdysozoa</taxon>
        <taxon>Arthropoda</taxon>
        <taxon>Hexapoda</taxon>
        <taxon>Insecta</taxon>
        <taxon>Pterygota</taxon>
        <taxon>Neoptera</taxon>
        <taxon>Endopterygota</taxon>
        <taxon>Coleoptera</taxon>
        <taxon>Polyphaga</taxon>
        <taxon>Cucujiformia</taxon>
        <taxon>Curculionidae</taxon>
        <taxon>Scolytinae</taxon>
        <taxon>Hypothenemus</taxon>
    </lineage>
</organism>
<feature type="transmembrane region" description="Helical" evidence="1">
    <location>
        <begin position="498"/>
        <end position="518"/>
    </location>
</feature>
<comment type="caution">
    <text evidence="4">The sequence shown here is derived from an EMBL/GenBank/DDBJ whole genome shotgun (WGS) entry which is preliminary data.</text>
</comment>
<keyword evidence="2" id="KW-0732">Signal</keyword>
<proteinExistence type="predicted"/>
<dbReference type="Pfam" id="PF01757">
    <property type="entry name" value="Acyl_transf_3"/>
    <property type="match status" value="1"/>
</dbReference>
<keyword evidence="1" id="KW-0812">Transmembrane</keyword>